<evidence type="ECO:0000313" key="2">
    <source>
        <dbReference type="EMBL" id="VWQ16758.1"/>
    </source>
</evidence>
<dbReference type="EMBL" id="CABWKB010000012">
    <property type="protein sequence ID" value="VWQ16758.1"/>
    <property type="molecule type" value="Genomic_DNA"/>
</dbReference>
<evidence type="ECO:0000313" key="4">
    <source>
        <dbReference type="Proteomes" id="UP000494173"/>
    </source>
</evidence>
<dbReference type="Proteomes" id="UP000494173">
    <property type="component" value="Unassembled WGS sequence"/>
</dbReference>
<dbReference type="AlphaFoldDB" id="A0A2K9B4K7"/>
<dbReference type="Proteomes" id="UP000232491">
    <property type="component" value="Chromosome"/>
</dbReference>
<gene>
    <name evidence="1" type="ORF">BB215W447A_0394</name>
    <name evidence="2" type="ORF">BIFLH24_00618</name>
</gene>
<accession>A0A2K9B4K7</accession>
<evidence type="ECO:0000313" key="3">
    <source>
        <dbReference type="Proteomes" id="UP000232491"/>
    </source>
</evidence>
<reference evidence="2 4" key="2">
    <citation type="submission" date="2019-10" db="EMBL/GenBank/DDBJ databases">
        <authorList>
            <consortium name="Melissa Lawson"/>
            <person name="O'neill I."/>
        </authorList>
    </citation>
    <scope>NUCLEOTIDE SEQUENCE [LARGE SCALE GENOMIC DNA]</scope>
    <source>
        <strain evidence="2">LH_24</strain>
    </source>
</reference>
<evidence type="ECO:0000313" key="1">
    <source>
        <dbReference type="EMBL" id="AUE02424.1"/>
    </source>
</evidence>
<proteinExistence type="predicted"/>
<sequence>MTDNGITKKDIITATTMTVASGGTTGIITVHRTLTSLPSCARGAKPYRRRYPCDQQEGRKVFESADSSHRSSFSIAGRWNCISSCLDPTRTVDQHAVSPLLAAATHIPAVASPTDAPKIKPDRKPVNYVVAGRVHSESSPSVMSPTFALFPGVRVYAFRRIGRIHTDVLMG</sequence>
<name>A0A2K9B4K7_BIFBR</name>
<organism evidence="1 3">
    <name type="scientific">Bifidobacterium breve</name>
    <dbReference type="NCBI Taxonomy" id="1685"/>
    <lineage>
        <taxon>Bacteria</taxon>
        <taxon>Bacillati</taxon>
        <taxon>Actinomycetota</taxon>
        <taxon>Actinomycetes</taxon>
        <taxon>Bifidobacteriales</taxon>
        <taxon>Bifidobacteriaceae</taxon>
        <taxon>Bifidobacterium</taxon>
    </lineage>
</organism>
<dbReference type="EMBL" id="CP021558">
    <property type="protein sequence ID" value="AUE02424.1"/>
    <property type="molecule type" value="Genomic_DNA"/>
</dbReference>
<reference evidence="1 3" key="1">
    <citation type="submission" date="2017-05" db="EMBL/GenBank/DDBJ databases">
        <title>Comparative genomics and methylome analysis of the gut commensal Bifidobacterium breve.</title>
        <authorList>
            <person name="Bottacini F."/>
            <person name="Morrissey R."/>
            <person name="Roberts R.J."/>
            <person name="James K."/>
            <person name="van Breen J."/>
            <person name="Egan M."/>
            <person name="Lambert J."/>
            <person name="van Limpt K."/>
            <person name="Stanton C."/>
            <person name="Knol J."/>
            <person name="O' Connell Motherway M."/>
            <person name="van Sinderen D."/>
        </authorList>
    </citation>
    <scope>NUCLEOTIDE SEQUENCE [LARGE SCALE GENOMIC DNA]</scope>
    <source>
        <strain evidence="1 3">215W447a</strain>
    </source>
</reference>
<protein>
    <submittedName>
        <fullName evidence="1">Uncharacterized protein</fullName>
    </submittedName>
</protein>